<keyword evidence="2" id="KW-0723">Serine/threonine-protein kinase</keyword>
<dbReference type="FunFam" id="1.10.510.10:FF:000238">
    <property type="entry name" value="Mitogen-activated protein kinase"/>
    <property type="match status" value="1"/>
</dbReference>
<dbReference type="PROSITE" id="PS00107">
    <property type="entry name" value="PROTEIN_KINASE_ATP"/>
    <property type="match status" value="1"/>
</dbReference>
<evidence type="ECO:0000313" key="12">
    <source>
        <dbReference type="Proteomes" id="UP000749559"/>
    </source>
</evidence>
<feature type="compositionally biased region" description="Low complexity" evidence="9">
    <location>
        <begin position="473"/>
        <end position="488"/>
    </location>
</feature>
<feature type="compositionally biased region" description="Polar residues" evidence="9">
    <location>
        <begin position="496"/>
        <end position="510"/>
    </location>
</feature>
<dbReference type="InterPro" id="IPR050117">
    <property type="entry name" value="MAPK"/>
</dbReference>
<gene>
    <name evidence="11" type="ORF">OFUS_LOCUS80</name>
</gene>
<keyword evidence="3" id="KW-0808">Transferase</keyword>
<dbReference type="PROSITE" id="PS01351">
    <property type="entry name" value="MAPK"/>
    <property type="match status" value="1"/>
</dbReference>
<protein>
    <recommendedName>
        <fullName evidence="1">mitogen-activated protein kinase</fullName>
        <ecNumber evidence="1">2.7.11.24</ecNumber>
    </recommendedName>
</protein>
<dbReference type="EC" id="2.7.11.24" evidence="1"/>
<evidence type="ECO:0000256" key="6">
    <source>
        <dbReference type="ARBA" id="ARBA00022840"/>
    </source>
</evidence>
<keyword evidence="5" id="KW-0418">Kinase</keyword>
<dbReference type="Gene3D" id="3.30.200.20">
    <property type="entry name" value="Phosphorylase Kinase, domain 1"/>
    <property type="match status" value="1"/>
</dbReference>
<dbReference type="InterPro" id="IPR011009">
    <property type="entry name" value="Kinase-like_dom_sf"/>
</dbReference>
<dbReference type="GO" id="GO:0004707">
    <property type="term" value="F:MAP kinase activity"/>
    <property type="evidence" value="ECO:0007669"/>
    <property type="project" value="UniProtKB-EC"/>
</dbReference>
<evidence type="ECO:0000259" key="10">
    <source>
        <dbReference type="PROSITE" id="PS50011"/>
    </source>
</evidence>
<evidence type="ECO:0000256" key="2">
    <source>
        <dbReference type="ARBA" id="ARBA00022527"/>
    </source>
</evidence>
<accession>A0A8J1URN1</accession>
<proteinExistence type="predicted"/>
<organism evidence="11 12">
    <name type="scientific">Owenia fusiformis</name>
    <name type="common">Polychaete worm</name>
    <dbReference type="NCBI Taxonomy" id="6347"/>
    <lineage>
        <taxon>Eukaryota</taxon>
        <taxon>Metazoa</taxon>
        <taxon>Spiralia</taxon>
        <taxon>Lophotrochozoa</taxon>
        <taxon>Annelida</taxon>
        <taxon>Polychaeta</taxon>
        <taxon>Sedentaria</taxon>
        <taxon>Canalipalpata</taxon>
        <taxon>Sabellida</taxon>
        <taxon>Oweniida</taxon>
        <taxon>Oweniidae</taxon>
        <taxon>Owenia</taxon>
    </lineage>
</organism>
<keyword evidence="4" id="KW-0547">Nucleotide-binding</keyword>
<dbReference type="PROSITE" id="PS50011">
    <property type="entry name" value="PROTEIN_KINASE_DOM"/>
    <property type="match status" value="1"/>
</dbReference>
<dbReference type="InterPro" id="IPR000719">
    <property type="entry name" value="Prot_kinase_dom"/>
</dbReference>
<dbReference type="PANTHER" id="PTHR24055">
    <property type="entry name" value="MITOGEN-ACTIVATED PROTEIN KINASE"/>
    <property type="match status" value="1"/>
</dbReference>
<evidence type="ECO:0000256" key="8">
    <source>
        <dbReference type="ARBA" id="ARBA00048312"/>
    </source>
</evidence>
<evidence type="ECO:0000256" key="5">
    <source>
        <dbReference type="ARBA" id="ARBA00022777"/>
    </source>
</evidence>
<feature type="compositionally biased region" description="Polar residues" evidence="9">
    <location>
        <begin position="552"/>
        <end position="568"/>
    </location>
</feature>
<feature type="compositionally biased region" description="Polar residues" evidence="9">
    <location>
        <begin position="378"/>
        <end position="389"/>
    </location>
</feature>
<dbReference type="AlphaFoldDB" id="A0A8J1URN1"/>
<comment type="catalytic activity">
    <reaction evidence="7">
        <text>L-threonyl-[protein] + ATP = O-phospho-L-threonyl-[protein] + ADP + H(+)</text>
        <dbReference type="Rhea" id="RHEA:46608"/>
        <dbReference type="Rhea" id="RHEA-COMP:11060"/>
        <dbReference type="Rhea" id="RHEA-COMP:11605"/>
        <dbReference type="ChEBI" id="CHEBI:15378"/>
        <dbReference type="ChEBI" id="CHEBI:30013"/>
        <dbReference type="ChEBI" id="CHEBI:30616"/>
        <dbReference type="ChEBI" id="CHEBI:61977"/>
        <dbReference type="ChEBI" id="CHEBI:456216"/>
        <dbReference type="EC" id="2.7.11.24"/>
    </reaction>
</comment>
<dbReference type="CDD" id="cd07852">
    <property type="entry name" value="STKc_MAPK15-like"/>
    <property type="match status" value="1"/>
</dbReference>
<comment type="caution">
    <text evidence="11">The sequence shown here is derived from an EMBL/GenBank/DDBJ whole genome shotgun (WGS) entry which is preliminary data.</text>
</comment>
<name>A0A8J1URN1_OWEFU</name>
<reference evidence="11" key="1">
    <citation type="submission" date="2022-03" db="EMBL/GenBank/DDBJ databases">
        <authorList>
            <person name="Martin C."/>
        </authorList>
    </citation>
    <scope>NUCLEOTIDE SEQUENCE</scope>
</reference>
<dbReference type="GO" id="GO:0005524">
    <property type="term" value="F:ATP binding"/>
    <property type="evidence" value="ECO:0007669"/>
    <property type="project" value="UniProtKB-UniRule"/>
</dbReference>
<dbReference type="Gene3D" id="1.10.510.10">
    <property type="entry name" value="Transferase(Phosphotransferase) domain 1"/>
    <property type="match status" value="1"/>
</dbReference>
<feature type="compositionally biased region" description="Basic and acidic residues" evidence="9">
    <location>
        <begin position="356"/>
        <end position="371"/>
    </location>
</feature>
<dbReference type="OrthoDB" id="192887at2759"/>
<evidence type="ECO:0000256" key="4">
    <source>
        <dbReference type="ARBA" id="ARBA00022741"/>
    </source>
</evidence>
<feature type="compositionally biased region" description="Polar residues" evidence="9">
    <location>
        <begin position="439"/>
        <end position="450"/>
    </location>
</feature>
<dbReference type="InterPro" id="IPR017441">
    <property type="entry name" value="Protein_kinase_ATP_BS"/>
</dbReference>
<dbReference type="Pfam" id="PF00069">
    <property type="entry name" value="Pkinase"/>
    <property type="match status" value="1"/>
</dbReference>
<evidence type="ECO:0000256" key="3">
    <source>
        <dbReference type="ARBA" id="ARBA00022679"/>
    </source>
</evidence>
<sequence length="594" mass="66926">MSSDIEAHVTKKYEIKKRLGKGAYGIVWKALDKRTGEVVALKKIFDAFRNQTDAQRTFREIMFLQEFGDHNNIVKLHNVMRAENDKDIYLVFEFMDTDLHNVIKRGNILKDVHKRYILYQLCKATKYLHSGNVIHRDQKPSNILLDGECFVKLCDFGLARSLSQLDMEEGGDPNLTEYVATRWYRAPEILLASHKYTKGVDMWSVGCILGELLLGKPLFPGTSTLNQIERIMSTVPRPTKEDIESINSTYGASVLDKATRCPRKNLEEMIPDAPDDAIDMLKKLLHFNPGKRMTADEALRHPYLSRFHNPAEELGIGRDVKPPLSDDIQLSVNEYREKLYEMIMEKKLERRRKRKEDRLQKVATNDSDKEQSMPAQAVTHNGHNGQASPASKKERSMNGEQQQNDKLFYGVAFGRTTNQPPPHHHQRRPSSGLPRQRSLENINATNNLQNLPPVRRRPPFATNGYYPGVPEGSPSSNSARQRRQASAPIAGRHARTSSSSGFAKQASNPVITRDVNKGSLEVSSSRIVPGQRPGSASKVERKPAYGKKQFDNTRNNPSSGAAKQSLGSYSQAYGTVSSNKLNQLVGSTSSSRWK</sequence>
<feature type="region of interest" description="Disordered" evidence="9">
    <location>
        <begin position="413"/>
        <end position="568"/>
    </location>
</feature>
<evidence type="ECO:0000256" key="1">
    <source>
        <dbReference type="ARBA" id="ARBA00012411"/>
    </source>
</evidence>
<evidence type="ECO:0000256" key="7">
    <source>
        <dbReference type="ARBA" id="ARBA00047592"/>
    </source>
</evidence>
<dbReference type="SUPFAM" id="SSF56112">
    <property type="entry name" value="Protein kinase-like (PK-like)"/>
    <property type="match status" value="1"/>
</dbReference>
<evidence type="ECO:0000256" key="9">
    <source>
        <dbReference type="SAM" id="MobiDB-lite"/>
    </source>
</evidence>
<evidence type="ECO:0000313" key="11">
    <source>
        <dbReference type="EMBL" id="CAH1772298.1"/>
    </source>
</evidence>
<dbReference type="Proteomes" id="UP000749559">
    <property type="component" value="Unassembled WGS sequence"/>
</dbReference>
<keyword evidence="6" id="KW-0067">ATP-binding</keyword>
<feature type="compositionally biased region" description="Basic and acidic residues" evidence="9">
    <location>
        <begin position="538"/>
        <end position="551"/>
    </location>
</feature>
<comment type="catalytic activity">
    <reaction evidence="8">
        <text>L-seryl-[protein] + ATP = O-phospho-L-seryl-[protein] + ADP + H(+)</text>
        <dbReference type="Rhea" id="RHEA:17989"/>
        <dbReference type="Rhea" id="RHEA-COMP:9863"/>
        <dbReference type="Rhea" id="RHEA-COMP:11604"/>
        <dbReference type="ChEBI" id="CHEBI:15378"/>
        <dbReference type="ChEBI" id="CHEBI:29999"/>
        <dbReference type="ChEBI" id="CHEBI:30616"/>
        <dbReference type="ChEBI" id="CHEBI:83421"/>
        <dbReference type="ChEBI" id="CHEBI:456216"/>
        <dbReference type="EC" id="2.7.11.24"/>
    </reaction>
</comment>
<keyword evidence="12" id="KW-1185">Reference proteome</keyword>
<feature type="domain" description="Protein kinase" evidence="10">
    <location>
        <begin position="13"/>
        <end position="304"/>
    </location>
</feature>
<dbReference type="FunFam" id="3.30.200.20:FF:000166">
    <property type="entry name" value="Mitogen-activated protein kinase"/>
    <property type="match status" value="1"/>
</dbReference>
<dbReference type="EMBL" id="CAIIXF020000001">
    <property type="protein sequence ID" value="CAH1772298.1"/>
    <property type="molecule type" value="Genomic_DNA"/>
</dbReference>
<dbReference type="InterPro" id="IPR003527">
    <property type="entry name" value="MAP_kinase_CS"/>
</dbReference>
<feature type="region of interest" description="Disordered" evidence="9">
    <location>
        <begin position="350"/>
        <end position="401"/>
    </location>
</feature>